<feature type="transmembrane region" description="Helical" evidence="14">
    <location>
        <begin position="428"/>
        <end position="449"/>
    </location>
</feature>
<dbReference type="EMBL" id="OV696695">
    <property type="protein sequence ID" value="CAH1237774.1"/>
    <property type="molecule type" value="Genomic_DNA"/>
</dbReference>
<dbReference type="InterPro" id="IPR006201">
    <property type="entry name" value="Neur_channel"/>
</dbReference>
<evidence type="ECO:0000256" key="10">
    <source>
        <dbReference type="ARBA" id="ARBA00023180"/>
    </source>
</evidence>
<dbReference type="PANTHER" id="PTHR18945">
    <property type="entry name" value="NEUROTRANSMITTER GATED ION CHANNEL"/>
    <property type="match status" value="1"/>
</dbReference>
<evidence type="ECO:0000256" key="12">
    <source>
        <dbReference type="ARBA" id="ARBA00023303"/>
    </source>
</evidence>
<dbReference type="OrthoDB" id="5975154at2759"/>
<keyword evidence="5" id="KW-0770">Synapse</keyword>
<keyword evidence="1 14" id="KW-0813">Transport</keyword>
<dbReference type="Pfam" id="PF02931">
    <property type="entry name" value="Neur_chan_LBD"/>
    <property type="match status" value="2"/>
</dbReference>
<dbReference type="InterPro" id="IPR006202">
    <property type="entry name" value="Neur_chan_lig-bd"/>
</dbReference>
<keyword evidence="9" id="KW-0675">Receptor</keyword>
<keyword evidence="10" id="KW-0325">Glycoprotein</keyword>
<evidence type="ECO:0000256" key="9">
    <source>
        <dbReference type="ARBA" id="ARBA00023170"/>
    </source>
</evidence>
<evidence type="ECO:0000256" key="11">
    <source>
        <dbReference type="ARBA" id="ARBA00023286"/>
    </source>
</evidence>
<dbReference type="GO" id="GO:0022848">
    <property type="term" value="F:acetylcholine-gated monoatomic cation-selective channel activity"/>
    <property type="evidence" value="ECO:0007669"/>
    <property type="project" value="InterPro"/>
</dbReference>
<dbReference type="InterPro" id="IPR036719">
    <property type="entry name" value="Neuro-gated_channel_TM_sf"/>
</dbReference>
<keyword evidence="4 14" id="KW-1133">Transmembrane helix</keyword>
<dbReference type="InterPro" id="IPR002394">
    <property type="entry name" value="Nicotinic_acetylcholine_rcpt"/>
</dbReference>
<evidence type="ECO:0000256" key="4">
    <source>
        <dbReference type="ARBA" id="ARBA00022989"/>
    </source>
</evidence>
<dbReference type="GO" id="GO:0045211">
    <property type="term" value="C:postsynaptic membrane"/>
    <property type="evidence" value="ECO:0007669"/>
    <property type="project" value="InterPro"/>
</dbReference>
<keyword evidence="6 14" id="KW-0406">Ion transport</keyword>
<dbReference type="CDD" id="cd18997">
    <property type="entry name" value="LGIC_ECD_nAChR"/>
    <property type="match status" value="1"/>
</dbReference>
<feature type="domain" description="Neurotransmitter-gated ion-channel ligand-binding" evidence="15">
    <location>
        <begin position="98"/>
        <end position="228"/>
    </location>
</feature>
<keyword evidence="12 14" id="KW-0407">Ion channel</keyword>
<keyword evidence="11" id="KW-1071">Ligand-gated ion channel</keyword>
<reference evidence="17" key="1">
    <citation type="submission" date="2022-01" db="EMBL/GenBank/DDBJ databases">
        <authorList>
            <person name="Braso-Vives M."/>
        </authorList>
    </citation>
    <scope>NUCLEOTIDE SEQUENCE</scope>
</reference>
<keyword evidence="8" id="KW-1015">Disulfide bond</keyword>
<evidence type="ECO:0000313" key="18">
    <source>
        <dbReference type="Proteomes" id="UP000838412"/>
    </source>
</evidence>
<evidence type="ECO:0000256" key="7">
    <source>
        <dbReference type="ARBA" id="ARBA00023136"/>
    </source>
</evidence>
<evidence type="ECO:0000256" key="8">
    <source>
        <dbReference type="ARBA" id="ARBA00023157"/>
    </source>
</evidence>
<keyword evidence="18" id="KW-1185">Reference proteome</keyword>
<evidence type="ECO:0000256" key="3">
    <source>
        <dbReference type="ARBA" id="ARBA00022692"/>
    </source>
</evidence>
<evidence type="ECO:0000313" key="17">
    <source>
        <dbReference type="EMBL" id="CAH1237774.1"/>
    </source>
</evidence>
<dbReference type="SUPFAM" id="SSF63712">
    <property type="entry name" value="Nicotinic receptor ligand binding domain-like"/>
    <property type="match status" value="2"/>
</dbReference>
<dbReference type="PROSITE" id="PS00236">
    <property type="entry name" value="NEUROTR_ION_CHANNEL"/>
    <property type="match status" value="1"/>
</dbReference>
<dbReference type="FunFam" id="2.70.170.10:FF:000060">
    <property type="entry name" value="Nicotinic acetylcholine receptor subunit alpha4"/>
    <property type="match status" value="1"/>
</dbReference>
<evidence type="ECO:0000256" key="14">
    <source>
        <dbReference type="RuleBase" id="RU000687"/>
    </source>
</evidence>
<feature type="domain" description="Neurotransmitter-gated ion-channel transmembrane" evidence="16">
    <location>
        <begin position="369"/>
        <end position="584"/>
    </location>
</feature>
<feature type="transmembrane region" description="Helical" evidence="14">
    <location>
        <begin position="567"/>
        <end position="589"/>
    </location>
</feature>
<evidence type="ECO:0000256" key="1">
    <source>
        <dbReference type="ARBA" id="ARBA00022448"/>
    </source>
</evidence>
<dbReference type="InterPro" id="IPR018000">
    <property type="entry name" value="Neurotransmitter_ion_chnl_CS"/>
</dbReference>
<dbReference type="Gene3D" id="2.70.170.10">
    <property type="entry name" value="Neurotransmitter-gated ion-channel ligand-binding domain"/>
    <property type="match status" value="2"/>
</dbReference>
<dbReference type="InterPro" id="IPR038050">
    <property type="entry name" value="Neuro_actylchol_rec"/>
</dbReference>
<dbReference type="PRINTS" id="PR00254">
    <property type="entry name" value="NICOTINICR"/>
</dbReference>
<dbReference type="InterPro" id="IPR006029">
    <property type="entry name" value="Neurotrans-gated_channel_TM"/>
</dbReference>
<dbReference type="SUPFAM" id="SSF90112">
    <property type="entry name" value="Neurotransmitter-gated ion-channel transmembrane pore"/>
    <property type="match status" value="1"/>
</dbReference>
<feature type="transmembrane region" description="Helical" evidence="14">
    <location>
        <begin position="363"/>
        <end position="387"/>
    </location>
</feature>
<evidence type="ECO:0000256" key="13">
    <source>
        <dbReference type="ARBA" id="ARBA00034099"/>
    </source>
</evidence>
<evidence type="ECO:0000256" key="6">
    <source>
        <dbReference type="ARBA" id="ARBA00023065"/>
    </source>
</evidence>
<protein>
    <submittedName>
        <fullName evidence="17">CHRNA3 protein</fullName>
    </submittedName>
</protein>
<evidence type="ECO:0000259" key="15">
    <source>
        <dbReference type="Pfam" id="PF02931"/>
    </source>
</evidence>
<dbReference type="Pfam" id="PF02932">
    <property type="entry name" value="Neur_chan_memb"/>
    <property type="match status" value="1"/>
</dbReference>
<keyword evidence="3 14" id="KW-0812">Transmembrane</keyword>
<feature type="transmembrane region" description="Helical" evidence="14">
    <location>
        <begin position="394"/>
        <end position="416"/>
    </location>
</feature>
<keyword evidence="7 14" id="KW-0472">Membrane</keyword>
<dbReference type="CDD" id="cd19064">
    <property type="entry name" value="LGIC_TM_nAChR"/>
    <property type="match status" value="1"/>
</dbReference>
<proteinExistence type="inferred from homology"/>
<dbReference type="AlphaFoldDB" id="A0A8J9W2M2"/>
<evidence type="ECO:0000259" key="16">
    <source>
        <dbReference type="Pfam" id="PF02932"/>
    </source>
</evidence>
<dbReference type="Gene3D" id="1.20.58.390">
    <property type="entry name" value="Neurotransmitter-gated ion-channel transmembrane domain"/>
    <property type="match status" value="2"/>
</dbReference>
<name>A0A8J9W2M2_BRALA</name>
<dbReference type="InterPro" id="IPR036734">
    <property type="entry name" value="Neur_chan_lig-bd_sf"/>
</dbReference>
<dbReference type="Proteomes" id="UP000838412">
    <property type="component" value="Chromosome 10"/>
</dbReference>
<accession>A0A8J9W2M2</accession>
<keyword evidence="2" id="KW-1003">Cell membrane</keyword>
<sequence length="598" mass="67904">MTTVTGTVAMEDDGHEARLMRDLVVYMDRCHGRRLARDSPDAGPGTVAMEDDWHEARLMRDLVVYMFVYTFCLSPRDRCHGGRWARGSVAMEDDGHEVRLMRDLFADYNSFPRPVSNTTHIVYVKFGISLSQIVGLNMKDQVMTTSVWLKQIWEDYKLKWDPAEYDGITRIKVPVDMIWIPDVLLYNNADGKFEVSPFTKATLFYNGMVVWTPAGIYNADGKFEVSSFTKATLFYNGTVVWTPAGIYNADGKFEVSSFTKATLFYNGTVVWTPAGIYKSYCYIDVTFFPFDRQNCSMKFGTWTYDATVVDMIPIEPEVDLTNFLENGEFVIMSAPLYRHVLSYECCPPYVDITAYIVLERLPLYFTVNLLIPCLLFTFLSLLVFYLPSKACEKITLCISILLSLAVFLLVVVKIIPSTSLAVPLLGKYLLLTTVCVILSVVVTTVVLSVSDRTDPMPGWVRKVLLQVLPRLLCMTRPGSSKVTEMLLNSQADVLDELPEGETVYASIRPRGSPRLTRNLRREEHYTPPELRAAVENINAIAKSLRGDMLNSSLSDDWQYAALVLDRFFMWFFFLVSMIGSLLIFLPPFVTDRSVVISY</sequence>
<organism evidence="17 18">
    <name type="scientific">Branchiostoma lanceolatum</name>
    <name type="common">Common lancelet</name>
    <name type="synonym">Amphioxus lanceolatum</name>
    <dbReference type="NCBI Taxonomy" id="7740"/>
    <lineage>
        <taxon>Eukaryota</taxon>
        <taxon>Metazoa</taxon>
        <taxon>Chordata</taxon>
        <taxon>Cephalochordata</taxon>
        <taxon>Leptocardii</taxon>
        <taxon>Amphioxiformes</taxon>
        <taxon>Branchiostomatidae</taxon>
        <taxon>Branchiostoma</taxon>
    </lineage>
</organism>
<evidence type="ECO:0000256" key="5">
    <source>
        <dbReference type="ARBA" id="ARBA00023018"/>
    </source>
</evidence>
<dbReference type="GO" id="GO:0004888">
    <property type="term" value="F:transmembrane signaling receptor activity"/>
    <property type="evidence" value="ECO:0007669"/>
    <property type="project" value="InterPro"/>
</dbReference>
<comment type="similarity">
    <text evidence="14">Belongs to the ligand-gated ion channel (TC 1.A.9) family.</text>
</comment>
<dbReference type="PRINTS" id="PR00252">
    <property type="entry name" value="NRIONCHANNEL"/>
</dbReference>
<gene>
    <name evidence="17" type="primary">CHRNA3</name>
    <name evidence="17" type="ORF">BLAG_LOCUS2589</name>
</gene>
<evidence type="ECO:0000256" key="2">
    <source>
        <dbReference type="ARBA" id="ARBA00022475"/>
    </source>
</evidence>
<comment type="subcellular location">
    <subcellularLocation>
        <location evidence="13">Synaptic cell membrane</location>
        <topology evidence="13">Multi-pass membrane protein</topology>
    </subcellularLocation>
</comment>
<feature type="domain" description="Neurotransmitter-gated ion-channel ligand-binding" evidence="15">
    <location>
        <begin position="239"/>
        <end position="361"/>
    </location>
</feature>